<name>A0A0F9HYA9_9ZZZZ</name>
<evidence type="ECO:0000313" key="2">
    <source>
        <dbReference type="EMBL" id="KKM20421.1"/>
    </source>
</evidence>
<reference evidence="2" key="1">
    <citation type="journal article" date="2015" name="Nature">
        <title>Complex archaea that bridge the gap between prokaryotes and eukaryotes.</title>
        <authorList>
            <person name="Spang A."/>
            <person name="Saw J.H."/>
            <person name="Jorgensen S.L."/>
            <person name="Zaremba-Niedzwiedzka K."/>
            <person name="Martijn J."/>
            <person name="Lind A.E."/>
            <person name="van Eijk R."/>
            <person name="Schleper C."/>
            <person name="Guy L."/>
            <person name="Ettema T.J."/>
        </authorList>
    </citation>
    <scope>NUCLEOTIDE SEQUENCE</scope>
</reference>
<dbReference type="AlphaFoldDB" id="A0A0F9HYA9"/>
<organism evidence="2">
    <name type="scientific">marine sediment metagenome</name>
    <dbReference type="NCBI Taxonomy" id="412755"/>
    <lineage>
        <taxon>unclassified sequences</taxon>
        <taxon>metagenomes</taxon>
        <taxon>ecological metagenomes</taxon>
    </lineage>
</organism>
<feature type="region of interest" description="Disordered" evidence="1">
    <location>
        <begin position="1"/>
        <end position="51"/>
    </location>
</feature>
<sequence>MAGTAKAGVRSDPPTVSVQKARPITPEEQAKKDAQNRRKKLTRYQKGIKNG</sequence>
<accession>A0A0F9HYA9</accession>
<proteinExistence type="predicted"/>
<dbReference type="EMBL" id="LAZR01013769">
    <property type="protein sequence ID" value="KKM20421.1"/>
    <property type="molecule type" value="Genomic_DNA"/>
</dbReference>
<evidence type="ECO:0000256" key="1">
    <source>
        <dbReference type="SAM" id="MobiDB-lite"/>
    </source>
</evidence>
<gene>
    <name evidence="2" type="ORF">LCGC14_1645620</name>
</gene>
<comment type="caution">
    <text evidence="2">The sequence shown here is derived from an EMBL/GenBank/DDBJ whole genome shotgun (WGS) entry which is preliminary data.</text>
</comment>
<protein>
    <submittedName>
        <fullName evidence="2">Uncharacterized protein</fullName>
    </submittedName>
</protein>